<feature type="transmembrane region" description="Helical" evidence="1">
    <location>
        <begin position="52"/>
        <end position="71"/>
    </location>
</feature>
<feature type="transmembrane region" description="Helical" evidence="1">
    <location>
        <begin position="112"/>
        <end position="131"/>
    </location>
</feature>
<sequence>MNESVVQAAAIIGAVVAVLIAVFHVLLLAGLPLGAYSWGGKYTGVLPPRVRWASLPSAVMLILIALMLLTYSDVIPTRTGHGAIILIWTLTAFFGLNTLGNLASKSKQEKAVMTPAAGVAFFCCLIVAVWGGS</sequence>
<evidence type="ECO:0000313" key="2">
    <source>
        <dbReference type="EMBL" id="MDG0791142.1"/>
    </source>
</evidence>
<feature type="transmembrane region" description="Helical" evidence="1">
    <location>
        <begin position="6"/>
        <end position="31"/>
    </location>
</feature>
<organism evidence="2 3">
    <name type="scientific">Cohnella ginsengisoli</name>
    <dbReference type="NCBI Taxonomy" id="425004"/>
    <lineage>
        <taxon>Bacteria</taxon>
        <taxon>Bacillati</taxon>
        <taxon>Bacillota</taxon>
        <taxon>Bacilli</taxon>
        <taxon>Bacillales</taxon>
        <taxon>Paenibacillaceae</taxon>
        <taxon>Cohnella</taxon>
    </lineage>
</organism>
<name>A0A9X4KFG9_9BACL</name>
<gene>
    <name evidence="2" type="ORF">OMP38_09855</name>
</gene>
<evidence type="ECO:0000313" key="3">
    <source>
        <dbReference type="Proteomes" id="UP001153387"/>
    </source>
</evidence>
<dbReference type="AlphaFoldDB" id="A0A9X4KFG9"/>
<protein>
    <submittedName>
        <fullName evidence="2">Uncharacterized protein</fullName>
    </submittedName>
</protein>
<dbReference type="Proteomes" id="UP001153387">
    <property type="component" value="Unassembled WGS sequence"/>
</dbReference>
<feature type="transmembrane region" description="Helical" evidence="1">
    <location>
        <begin position="83"/>
        <end position="100"/>
    </location>
</feature>
<keyword evidence="1" id="KW-1133">Transmembrane helix</keyword>
<keyword evidence="1" id="KW-0812">Transmembrane</keyword>
<reference evidence="2 3" key="1">
    <citation type="submission" date="2022-10" db="EMBL/GenBank/DDBJ databases">
        <title>Comparative genomic analysis of Cohnella hashimotonis sp. nov., isolated from the International Space Station.</title>
        <authorList>
            <person name="Simpson A."/>
            <person name="Venkateswaran K."/>
        </authorList>
    </citation>
    <scope>NUCLEOTIDE SEQUENCE [LARGE SCALE GENOMIC DNA]</scope>
    <source>
        <strain evidence="2 3">DSM 18997</strain>
    </source>
</reference>
<evidence type="ECO:0000256" key="1">
    <source>
        <dbReference type="SAM" id="Phobius"/>
    </source>
</evidence>
<keyword evidence="3" id="KW-1185">Reference proteome</keyword>
<proteinExistence type="predicted"/>
<accession>A0A9X4KFG9</accession>
<dbReference type="EMBL" id="JAPDHZ010000002">
    <property type="protein sequence ID" value="MDG0791142.1"/>
    <property type="molecule type" value="Genomic_DNA"/>
</dbReference>
<dbReference type="RefSeq" id="WP_277564912.1">
    <property type="nucleotide sequence ID" value="NZ_JAPDHZ010000002.1"/>
</dbReference>
<comment type="caution">
    <text evidence="2">The sequence shown here is derived from an EMBL/GenBank/DDBJ whole genome shotgun (WGS) entry which is preliminary data.</text>
</comment>
<keyword evidence="1" id="KW-0472">Membrane</keyword>